<organism evidence="3 4">
    <name type="scientific">Lactuca sativa</name>
    <name type="common">Garden lettuce</name>
    <dbReference type="NCBI Taxonomy" id="4236"/>
    <lineage>
        <taxon>Eukaryota</taxon>
        <taxon>Viridiplantae</taxon>
        <taxon>Streptophyta</taxon>
        <taxon>Embryophyta</taxon>
        <taxon>Tracheophyta</taxon>
        <taxon>Spermatophyta</taxon>
        <taxon>Magnoliopsida</taxon>
        <taxon>eudicotyledons</taxon>
        <taxon>Gunneridae</taxon>
        <taxon>Pentapetalae</taxon>
        <taxon>asterids</taxon>
        <taxon>campanulids</taxon>
        <taxon>Asterales</taxon>
        <taxon>Asteraceae</taxon>
        <taxon>Cichorioideae</taxon>
        <taxon>Cichorieae</taxon>
        <taxon>Lactucinae</taxon>
        <taxon>Lactuca</taxon>
    </lineage>
</organism>
<proteinExistence type="inferred from homology"/>
<gene>
    <name evidence="3" type="ORF">LSAT_V11C300152230</name>
</gene>
<dbReference type="InterPro" id="IPR005024">
    <property type="entry name" value="Snf7_fam"/>
</dbReference>
<dbReference type="Gene3D" id="6.10.250.1710">
    <property type="match status" value="1"/>
</dbReference>
<protein>
    <recommendedName>
        <fullName evidence="5">Charged multivesicular body protein 5</fullName>
    </recommendedName>
</protein>
<dbReference type="EMBL" id="NBSK02000003">
    <property type="protein sequence ID" value="KAJ0218211.1"/>
    <property type="molecule type" value="Genomic_DNA"/>
</dbReference>
<dbReference type="Proteomes" id="UP000235145">
    <property type="component" value="Unassembled WGS sequence"/>
</dbReference>
<evidence type="ECO:0000313" key="3">
    <source>
        <dbReference type="EMBL" id="KAJ0218211.1"/>
    </source>
</evidence>
<dbReference type="AlphaFoldDB" id="A0A9R1XM39"/>
<keyword evidence="4" id="KW-1185">Reference proteome</keyword>
<evidence type="ECO:0008006" key="5">
    <source>
        <dbReference type="Google" id="ProtNLM"/>
    </source>
</evidence>
<evidence type="ECO:0000313" key="4">
    <source>
        <dbReference type="Proteomes" id="UP000235145"/>
    </source>
</evidence>
<dbReference type="PANTHER" id="PTHR22761:SF12">
    <property type="entry name" value="CHARGED MULTIVESICULAR BODY PROTEIN 5"/>
    <property type="match status" value="1"/>
</dbReference>
<name>A0A9R1XM39_LACSA</name>
<accession>A0A9R1XM39</accession>
<sequence>MDTILICRFCIAFKITHLRHILANSMCHNYQAFASNRIKDLSLNFMKTLKSANKELKGMMKTVKLQDIDNLQDVMIDMMDISSEIQESLGRSYCVPDDIDEDDLLGEIDALEADIGRETECEDVPSYLQSNNEPDLNEQFNLPSAPSGYAVPTGRVNNEVTFYAQNLKYNIV</sequence>
<evidence type="ECO:0000256" key="2">
    <source>
        <dbReference type="ARBA" id="ARBA00023054"/>
    </source>
</evidence>
<comment type="caution">
    <text evidence="3">The sequence shown here is derived from an EMBL/GenBank/DDBJ whole genome shotgun (WGS) entry which is preliminary data.</text>
</comment>
<dbReference type="PANTHER" id="PTHR22761">
    <property type="entry name" value="CHARGED MULTIVESICULAR BODY PROTEIN"/>
    <property type="match status" value="1"/>
</dbReference>
<dbReference type="Pfam" id="PF03357">
    <property type="entry name" value="Snf7"/>
    <property type="match status" value="1"/>
</dbReference>
<keyword evidence="2" id="KW-0175">Coiled coil</keyword>
<reference evidence="3 4" key="1">
    <citation type="journal article" date="2017" name="Nat. Commun.">
        <title>Genome assembly with in vitro proximity ligation data and whole-genome triplication in lettuce.</title>
        <authorList>
            <person name="Reyes-Chin-Wo S."/>
            <person name="Wang Z."/>
            <person name="Yang X."/>
            <person name="Kozik A."/>
            <person name="Arikit S."/>
            <person name="Song C."/>
            <person name="Xia L."/>
            <person name="Froenicke L."/>
            <person name="Lavelle D.O."/>
            <person name="Truco M.J."/>
            <person name="Xia R."/>
            <person name="Zhu S."/>
            <person name="Xu C."/>
            <person name="Xu H."/>
            <person name="Xu X."/>
            <person name="Cox K."/>
            <person name="Korf I."/>
            <person name="Meyers B.C."/>
            <person name="Michelmore R.W."/>
        </authorList>
    </citation>
    <scope>NUCLEOTIDE SEQUENCE [LARGE SCALE GENOMIC DNA]</scope>
    <source>
        <strain evidence="4">cv. Salinas</strain>
        <tissue evidence="3">Seedlings</tissue>
    </source>
</reference>
<dbReference type="GO" id="GO:0007034">
    <property type="term" value="P:vacuolar transport"/>
    <property type="evidence" value="ECO:0007669"/>
    <property type="project" value="InterPro"/>
</dbReference>
<comment type="similarity">
    <text evidence="1">Belongs to the SNF7 family.</text>
</comment>
<evidence type="ECO:0000256" key="1">
    <source>
        <dbReference type="ARBA" id="ARBA00006190"/>
    </source>
</evidence>